<proteinExistence type="predicted"/>
<reference evidence="3" key="1">
    <citation type="submission" date="2021-03" db="EMBL/GenBank/DDBJ databases">
        <title>Draft genome sequence of rust myrtle Austropuccinia psidii MF-1, a brazilian biotype.</title>
        <authorList>
            <person name="Quecine M.C."/>
            <person name="Pachon D.M.R."/>
            <person name="Bonatelli M.L."/>
            <person name="Correr F.H."/>
            <person name="Franceschini L.M."/>
            <person name="Leite T.F."/>
            <person name="Margarido G.R.A."/>
            <person name="Almeida C.A."/>
            <person name="Ferrarezi J.A."/>
            <person name="Labate C.A."/>
        </authorList>
    </citation>
    <scope>NUCLEOTIDE SEQUENCE</scope>
    <source>
        <strain evidence="3">MF-1</strain>
    </source>
</reference>
<gene>
    <name evidence="3" type="ORF">O181_067173</name>
</gene>
<dbReference type="AlphaFoldDB" id="A0A9Q3EYC8"/>
<dbReference type="InterPro" id="IPR001584">
    <property type="entry name" value="Integrase_cat-core"/>
</dbReference>
<evidence type="ECO:0000313" key="3">
    <source>
        <dbReference type="EMBL" id="MBW0527458.1"/>
    </source>
</evidence>
<organism evidence="3 4">
    <name type="scientific">Austropuccinia psidii MF-1</name>
    <dbReference type="NCBI Taxonomy" id="1389203"/>
    <lineage>
        <taxon>Eukaryota</taxon>
        <taxon>Fungi</taxon>
        <taxon>Dikarya</taxon>
        <taxon>Basidiomycota</taxon>
        <taxon>Pucciniomycotina</taxon>
        <taxon>Pucciniomycetes</taxon>
        <taxon>Pucciniales</taxon>
        <taxon>Sphaerophragmiaceae</taxon>
        <taxon>Austropuccinia</taxon>
    </lineage>
</organism>
<dbReference type="PANTHER" id="PTHR37984">
    <property type="entry name" value="PROTEIN CBG26694"/>
    <property type="match status" value="1"/>
</dbReference>
<evidence type="ECO:0000313" key="4">
    <source>
        <dbReference type="Proteomes" id="UP000765509"/>
    </source>
</evidence>
<dbReference type="GO" id="GO:0005634">
    <property type="term" value="C:nucleus"/>
    <property type="evidence" value="ECO:0007669"/>
    <property type="project" value="UniProtKB-ARBA"/>
</dbReference>
<dbReference type="Gene3D" id="3.30.420.10">
    <property type="entry name" value="Ribonuclease H-like superfamily/Ribonuclease H"/>
    <property type="match status" value="1"/>
</dbReference>
<evidence type="ECO:0000256" key="1">
    <source>
        <dbReference type="ARBA" id="ARBA00022884"/>
    </source>
</evidence>
<evidence type="ECO:0000259" key="2">
    <source>
        <dbReference type="PROSITE" id="PS50994"/>
    </source>
</evidence>
<keyword evidence="4" id="KW-1185">Reference proteome</keyword>
<dbReference type="Proteomes" id="UP000765509">
    <property type="component" value="Unassembled WGS sequence"/>
</dbReference>
<dbReference type="OrthoDB" id="2273864at2759"/>
<name>A0A9Q3EYC8_9BASI</name>
<comment type="caution">
    <text evidence="3">The sequence shown here is derived from an EMBL/GenBank/DDBJ whole genome shotgun (WGS) entry which is preliminary data.</text>
</comment>
<dbReference type="PANTHER" id="PTHR37984:SF5">
    <property type="entry name" value="PROTEIN NYNRIN-LIKE"/>
    <property type="match status" value="1"/>
</dbReference>
<keyword evidence="1" id="KW-0694">RNA-binding</keyword>
<dbReference type="GO" id="GO:0015074">
    <property type="term" value="P:DNA integration"/>
    <property type="evidence" value="ECO:0007669"/>
    <property type="project" value="InterPro"/>
</dbReference>
<dbReference type="SUPFAM" id="SSF53098">
    <property type="entry name" value="Ribonuclease H-like"/>
    <property type="match status" value="1"/>
</dbReference>
<sequence length="98" mass="11014">MDWVTALPPGGDKSYNSCLVIVDRYSKTPITLPFHKDVTAMDKALLIWNKVISHNGLFKNIISDRNPKVAQALWTNLHEHLGTKLSFPTAYHPKTDGL</sequence>
<dbReference type="PROSITE" id="PS50994">
    <property type="entry name" value="INTEGRASE"/>
    <property type="match status" value="1"/>
</dbReference>
<accession>A0A9Q3EYC8</accession>
<protein>
    <recommendedName>
        <fullName evidence="2">Integrase catalytic domain-containing protein</fullName>
    </recommendedName>
</protein>
<dbReference type="InterPro" id="IPR036397">
    <property type="entry name" value="RNaseH_sf"/>
</dbReference>
<dbReference type="InterPro" id="IPR050951">
    <property type="entry name" value="Retrovirus_Pol_polyprotein"/>
</dbReference>
<feature type="domain" description="Integrase catalytic" evidence="2">
    <location>
        <begin position="1"/>
        <end position="98"/>
    </location>
</feature>
<dbReference type="InterPro" id="IPR012337">
    <property type="entry name" value="RNaseH-like_sf"/>
</dbReference>
<dbReference type="GO" id="GO:0003723">
    <property type="term" value="F:RNA binding"/>
    <property type="evidence" value="ECO:0007669"/>
    <property type="project" value="UniProtKB-KW"/>
</dbReference>
<dbReference type="EMBL" id="AVOT02033548">
    <property type="protein sequence ID" value="MBW0527458.1"/>
    <property type="molecule type" value="Genomic_DNA"/>
</dbReference>